<accession>A0A809R8E7</accession>
<sequence length="390" mass="45356">MLIDFFHHLKAAKLPVSTKEFLTLLEALREHVAGHSIDEFYYLSRACLVKDESNYDKFDKAFGEYFKGVERIPGLEADIPEDWLRLLAKKHLTPEEKAKLQAMGWDKLMEEFKKRLQEQKKRHAGGSKWIGTGGSSPFGAHGYHPEGIRVGPESAGNRTAVKVWENREFRNLDDKVELGTRNIKVALRRLRRFAREGAEEELDLDGTIASTARNAGWLDILMRPERHNKVKVLLFLDIGGSMDDHIRLCEELFSAAKSEFKHLEYFYFHNCVYDHVWRDNRRRHSERFPLWDVMHKYGPDYKLILVGDATMSPYEILQPGGSVEYMNEESGATWMRRLLDTYPHAAWLNPEPERLWPYRHSISILHSLMGGRMFPLTLDGLERAMRLLSK</sequence>
<dbReference type="PANTHER" id="PTHR39338:SF7">
    <property type="entry name" value="BLL6692 PROTEIN"/>
    <property type="match status" value="1"/>
</dbReference>
<reference evidence="1" key="1">
    <citation type="journal article" name="DNA Res.">
        <title>The physiological potential of anammox bacteria as revealed by their core genome structure.</title>
        <authorList>
            <person name="Okubo T."/>
            <person name="Toyoda A."/>
            <person name="Fukuhara K."/>
            <person name="Uchiyama I."/>
            <person name="Harigaya Y."/>
            <person name="Kuroiwa M."/>
            <person name="Suzuki T."/>
            <person name="Murakami Y."/>
            <person name="Suwa Y."/>
            <person name="Takami H."/>
        </authorList>
    </citation>
    <scope>NUCLEOTIDE SEQUENCE</scope>
    <source>
        <strain evidence="1">317325-3</strain>
    </source>
</reference>
<organism evidence="1 2">
    <name type="scientific">Candidatus Desulfobacillus denitrificans</name>
    <dbReference type="NCBI Taxonomy" id="2608985"/>
    <lineage>
        <taxon>Bacteria</taxon>
        <taxon>Pseudomonadati</taxon>
        <taxon>Pseudomonadota</taxon>
        <taxon>Betaproteobacteria</taxon>
        <taxon>Candidatus Desulfobacillus</taxon>
    </lineage>
</organism>
<dbReference type="Proteomes" id="UP000662914">
    <property type="component" value="Chromosome"/>
</dbReference>
<protein>
    <recommendedName>
        <fullName evidence="3">VWA domain-containing protein</fullName>
    </recommendedName>
</protein>
<evidence type="ECO:0008006" key="3">
    <source>
        <dbReference type="Google" id="ProtNLM"/>
    </source>
</evidence>
<name>A0A809R8E7_9PROT</name>
<gene>
    <name evidence="1" type="ORF">DSYM_13040</name>
</gene>
<dbReference type="PANTHER" id="PTHR39338">
    <property type="entry name" value="BLL5662 PROTEIN-RELATED"/>
    <property type="match status" value="1"/>
</dbReference>
<evidence type="ECO:0000313" key="1">
    <source>
        <dbReference type="EMBL" id="BBO20605.1"/>
    </source>
</evidence>
<dbReference type="EMBL" id="AP021857">
    <property type="protein sequence ID" value="BBO20605.1"/>
    <property type="molecule type" value="Genomic_DNA"/>
</dbReference>
<proteinExistence type="predicted"/>
<evidence type="ECO:0000313" key="2">
    <source>
        <dbReference type="Proteomes" id="UP000662914"/>
    </source>
</evidence>
<dbReference type="InterPro" id="IPR008912">
    <property type="entry name" value="Uncharacterised_CoxE"/>
</dbReference>
<dbReference type="AlphaFoldDB" id="A0A809R8E7"/>
<dbReference type="KEGG" id="ddz:DSYM_13040"/>
<dbReference type="Pfam" id="PF05762">
    <property type="entry name" value="VWA_CoxE"/>
    <property type="match status" value="1"/>
</dbReference>